<evidence type="ECO:0000313" key="5">
    <source>
        <dbReference type="Proteomes" id="UP000033862"/>
    </source>
</evidence>
<dbReference type="InterPro" id="IPR029057">
    <property type="entry name" value="PRTase-like"/>
</dbReference>
<feature type="domain" description="Phosphoribosyltransferase" evidence="3">
    <location>
        <begin position="8"/>
        <end position="173"/>
    </location>
</feature>
<dbReference type="Proteomes" id="UP000033862">
    <property type="component" value="Unassembled WGS sequence"/>
</dbReference>
<gene>
    <name evidence="4" type="ORF">UT15_C0012G0002</name>
</gene>
<dbReference type="SUPFAM" id="SSF53271">
    <property type="entry name" value="PRTase-like"/>
    <property type="match status" value="1"/>
</dbReference>
<dbReference type="Gene3D" id="3.40.50.2020">
    <property type="match status" value="1"/>
</dbReference>
<keyword evidence="2 4" id="KW-0808">Transferase</keyword>
<sequence length="201" mass="22668">MFIDRKDAGQKLAQELKKLNVKNGIILALPRGGVIIGSEISKILNLPLDIIVTRKIGALFDPEYAIAAVSENEIVLNPEVTVDKKYLVDNAKKERQEIKRRLKAYRKNIKYPELKGKTVILVDDGLATGLSMEAAVLEVKYQKPQKIIVAVPVAPPETVEKLRKRVSKVIVLKIEQVFFSIGQFYDFFPQITDLEVKKLLD</sequence>
<dbReference type="PANTHER" id="PTHR43363">
    <property type="entry name" value="HYPOXANTHINE PHOSPHORIBOSYLTRANSFERASE"/>
    <property type="match status" value="1"/>
</dbReference>
<protein>
    <submittedName>
        <fullName evidence="4">Phosphoribosyltransferase</fullName>
    </submittedName>
</protein>
<reference evidence="4 5" key="1">
    <citation type="journal article" date="2015" name="Nature">
        <title>rRNA introns, odd ribosomes, and small enigmatic genomes across a large radiation of phyla.</title>
        <authorList>
            <person name="Brown C.T."/>
            <person name="Hug L.A."/>
            <person name="Thomas B.C."/>
            <person name="Sharon I."/>
            <person name="Castelle C.J."/>
            <person name="Singh A."/>
            <person name="Wilkins M.J."/>
            <person name="Williams K.H."/>
            <person name="Banfield J.F."/>
        </authorList>
    </citation>
    <scope>NUCLEOTIDE SEQUENCE [LARGE SCALE GENOMIC DNA]</scope>
</reference>
<name>A0A0G0PMB2_9BACT</name>
<accession>A0A0G0PMB2</accession>
<keyword evidence="1 4" id="KW-0328">Glycosyltransferase</keyword>
<evidence type="ECO:0000256" key="1">
    <source>
        <dbReference type="ARBA" id="ARBA00022676"/>
    </source>
</evidence>
<evidence type="ECO:0000313" key="4">
    <source>
        <dbReference type="EMBL" id="KKQ90446.1"/>
    </source>
</evidence>
<comment type="caution">
    <text evidence="4">The sequence shown here is derived from an EMBL/GenBank/DDBJ whole genome shotgun (WGS) entry which is preliminary data.</text>
</comment>
<proteinExistence type="predicted"/>
<dbReference type="GO" id="GO:0016757">
    <property type="term" value="F:glycosyltransferase activity"/>
    <property type="evidence" value="ECO:0007669"/>
    <property type="project" value="UniProtKB-KW"/>
</dbReference>
<dbReference type="Gene3D" id="3.30.1310.20">
    <property type="entry name" value="PRTase-like"/>
    <property type="match status" value="1"/>
</dbReference>
<dbReference type="Pfam" id="PF00156">
    <property type="entry name" value="Pribosyltran"/>
    <property type="match status" value="1"/>
</dbReference>
<dbReference type="PANTHER" id="PTHR43363:SF1">
    <property type="entry name" value="HYPOXANTHINE-GUANINE PHOSPHORIBOSYLTRANSFERASE"/>
    <property type="match status" value="1"/>
</dbReference>
<evidence type="ECO:0000259" key="3">
    <source>
        <dbReference type="Pfam" id="PF00156"/>
    </source>
</evidence>
<dbReference type="EMBL" id="LBVS01000012">
    <property type="protein sequence ID" value="KKQ90446.1"/>
    <property type="molecule type" value="Genomic_DNA"/>
</dbReference>
<dbReference type="AlphaFoldDB" id="A0A0G0PMB2"/>
<dbReference type="InterPro" id="IPR000836">
    <property type="entry name" value="PRTase_dom"/>
</dbReference>
<evidence type="ECO:0000256" key="2">
    <source>
        <dbReference type="ARBA" id="ARBA00022679"/>
    </source>
</evidence>
<dbReference type="PATRIC" id="fig|1618332.3.peg.336"/>
<organism evidence="4 5">
    <name type="scientific">Berkelbacteria bacterium GW2011_GWA1_39_10</name>
    <dbReference type="NCBI Taxonomy" id="1618332"/>
    <lineage>
        <taxon>Bacteria</taxon>
        <taxon>Candidatus Berkelbacteria</taxon>
    </lineage>
</organism>
<dbReference type="CDD" id="cd06223">
    <property type="entry name" value="PRTases_typeI"/>
    <property type="match status" value="1"/>
</dbReference>